<dbReference type="EMBL" id="DRBS01000239">
    <property type="protein sequence ID" value="HDD44433.1"/>
    <property type="molecule type" value="Genomic_DNA"/>
</dbReference>
<name>A0A7C0U363_DESA2</name>
<reference evidence="1" key="1">
    <citation type="journal article" date="2020" name="mSystems">
        <title>Genome- and Community-Level Interaction Insights into Carbon Utilization and Element Cycling Functions of Hydrothermarchaeota in Hydrothermal Sediment.</title>
        <authorList>
            <person name="Zhou Z."/>
            <person name="Liu Y."/>
            <person name="Xu W."/>
            <person name="Pan J."/>
            <person name="Luo Z.H."/>
            <person name="Li M."/>
        </authorList>
    </citation>
    <scope>NUCLEOTIDE SEQUENCE [LARGE SCALE GENOMIC DNA]</scope>
    <source>
        <strain evidence="1">HyVt-233</strain>
    </source>
</reference>
<gene>
    <name evidence="1" type="ORF">ENG63_06200</name>
</gene>
<evidence type="ECO:0000313" key="1">
    <source>
        <dbReference type="EMBL" id="HDD44433.1"/>
    </source>
</evidence>
<sequence>MIINFEVFTLSSEESLKDFYTQLLAAICVSLEEIVGPGSRALLYASGKKYGEKATENVEKTSDLNEAIKKILEVFHDIWEVELKNDNQVIFRKCPIRELCEKMGIERGEKGTILCHYVDGIFAGALSGILNKSVEIKLIKSAPAACIKNILVK</sequence>
<accession>A0A7C0U363</accession>
<dbReference type="Gene3D" id="3.30.1380.20">
    <property type="entry name" value="Trafficking protein particle complex subunit 3"/>
    <property type="match status" value="1"/>
</dbReference>
<dbReference type="InterPro" id="IPR024096">
    <property type="entry name" value="NO_sig/Golgi_transp_ligand-bd"/>
</dbReference>
<protein>
    <recommendedName>
        <fullName evidence="2">4-vinyl reductase 4VR domain-containing protein</fullName>
    </recommendedName>
</protein>
<evidence type="ECO:0008006" key="2">
    <source>
        <dbReference type="Google" id="ProtNLM"/>
    </source>
</evidence>
<organism evidence="1">
    <name type="scientific">Desulfofervidus auxilii</name>
    <dbReference type="NCBI Taxonomy" id="1621989"/>
    <lineage>
        <taxon>Bacteria</taxon>
        <taxon>Pseudomonadati</taxon>
        <taxon>Thermodesulfobacteriota</taxon>
        <taxon>Candidatus Desulfofervidia</taxon>
        <taxon>Candidatus Desulfofervidales</taxon>
        <taxon>Candidatus Desulfofervidaceae</taxon>
        <taxon>Candidatus Desulfofervidus</taxon>
    </lineage>
</organism>
<dbReference type="SUPFAM" id="SSF111126">
    <property type="entry name" value="Ligand-binding domain in the NO signalling and Golgi transport"/>
    <property type="match status" value="1"/>
</dbReference>
<dbReference type="AlphaFoldDB" id="A0A7C0U363"/>
<dbReference type="Proteomes" id="UP000886289">
    <property type="component" value="Unassembled WGS sequence"/>
</dbReference>
<comment type="caution">
    <text evidence="1">The sequence shown here is derived from an EMBL/GenBank/DDBJ whole genome shotgun (WGS) entry which is preliminary data.</text>
</comment>
<proteinExistence type="predicted"/>